<reference evidence="3" key="3">
    <citation type="submission" date="2020-05" db="UniProtKB">
        <authorList>
            <consortium name="EnsemblMetazoa"/>
        </authorList>
    </citation>
    <scope>IDENTIFICATION</scope>
    <source>
        <strain evidence="3">USDA</strain>
    </source>
</reference>
<dbReference type="GeneID" id="8238077"/>
<feature type="region of interest" description="Disordered" evidence="1">
    <location>
        <begin position="35"/>
        <end position="71"/>
    </location>
</feature>
<evidence type="ECO:0000313" key="2">
    <source>
        <dbReference type="EMBL" id="EEB11220.1"/>
    </source>
</evidence>
<protein>
    <submittedName>
        <fullName evidence="2 3">Uncharacterized protein</fullName>
    </submittedName>
</protein>
<evidence type="ECO:0000313" key="3">
    <source>
        <dbReference type="EnsemblMetazoa" id="PHUM098470-PA"/>
    </source>
</evidence>
<dbReference type="EMBL" id="AAZO01001178">
    <property type="status" value="NOT_ANNOTATED_CDS"/>
    <property type="molecule type" value="Genomic_DNA"/>
</dbReference>
<dbReference type="InParanoid" id="E0VCW4"/>
<evidence type="ECO:0000313" key="4">
    <source>
        <dbReference type="Proteomes" id="UP000009046"/>
    </source>
</evidence>
<dbReference type="VEuPathDB" id="VectorBase:PHUM098470"/>
<feature type="compositionally biased region" description="Basic and acidic residues" evidence="1">
    <location>
        <begin position="60"/>
        <end position="71"/>
    </location>
</feature>
<dbReference type="HOGENOM" id="CLU_2743077_0_0_1"/>
<sequence length="71" mass="8234">MDEVLKFNEKKKLITCFTLTFERLSVMRGTEPSKYKYLQRDPGGARSKCRRGSRNSLSRESNDGRRAFNGD</sequence>
<reference evidence="2" key="2">
    <citation type="submission" date="2007-04" db="EMBL/GenBank/DDBJ databases">
        <title>The genome of the human body louse.</title>
        <authorList>
            <consortium name="The Human Body Louse Genome Consortium"/>
            <person name="Kirkness E."/>
            <person name="Walenz B."/>
            <person name="Hass B."/>
            <person name="Bruggner R."/>
            <person name="Strausberg R."/>
        </authorList>
    </citation>
    <scope>NUCLEOTIDE SEQUENCE</scope>
    <source>
        <strain evidence="2">USDA</strain>
    </source>
</reference>
<dbReference type="AlphaFoldDB" id="E0VCW4"/>
<reference evidence="2" key="1">
    <citation type="submission" date="2007-04" db="EMBL/GenBank/DDBJ databases">
        <title>Annotation of Pediculus humanus corporis strain USDA.</title>
        <authorList>
            <person name="Kirkness E."/>
            <person name="Hannick L."/>
            <person name="Hass B."/>
            <person name="Bruggner R."/>
            <person name="Lawson D."/>
            <person name="Bidwell S."/>
            <person name="Joardar V."/>
            <person name="Caler E."/>
            <person name="Walenz B."/>
            <person name="Inman J."/>
            <person name="Schobel S."/>
            <person name="Galinsky K."/>
            <person name="Amedeo P."/>
            <person name="Strausberg R."/>
        </authorList>
    </citation>
    <scope>NUCLEOTIDE SEQUENCE</scope>
    <source>
        <strain evidence="2">USDA</strain>
    </source>
</reference>
<dbReference type="Proteomes" id="UP000009046">
    <property type="component" value="Unassembled WGS sequence"/>
</dbReference>
<proteinExistence type="predicted"/>
<accession>E0VCW4</accession>
<dbReference type="EnsemblMetazoa" id="PHUM098470-RA">
    <property type="protein sequence ID" value="PHUM098470-PA"/>
    <property type="gene ID" value="PHUM098470"/>
</dbReference>
<dbReference type="KEGG" id="phu:Phum_PHUM098470"/>
<keyword evidence="4" id="KW-1185">Reference proteome</keyword>
<dbReference type="EMBL" id="DS235065">
    <property type="protein sequence ID" value="EEB11220.1"/>
    <property type="molecule type" value="Genomic_DNA"/>
</dbReference>
<organism>
    <name type="scientific">Pediculus humanus subsp. corporis</name>
    <name type="common">Body louse</name>
    <dbReference type="NCBI Taxonomy" id="121224"/>
    <lineage>
        <taxon>Eukaryota</taxon>
        <taxon>Metazoa</taxon>
        <taxon>Ecdysozoa</taxon>
        <taxon>Arthropoda</taxon>
        <taxon>Hexapoda</taxon>
        <taxon>Insecta</taxon>
        <taxon>Pterygota</taxon>
        <taxon>Neoptera</taxon>
        <taxon>Paraneoptera</taxon>
        <taxon>Psocodea</taxon>
        <taxon>Troctomorpha</taxon>
        <taxon>Phthiraptera</taxon>
        <taxon>Anoplura</taxon>
        <taxon>Pediculidae</taxon>
        <taxon>Pediculus</taxon>
    </lineage>
</organism>
<gene>
    <name evidence="3" type="primary">8238077</name>
    <name evidence="2" type="ORF">Phum_PHUM098470</name>
</gene>
<dbReference type="RefSeq" id="XP_002423958.1">
    <property type="nucleotide sequence ID" value="XM_002423913.1"/>
</dbReference>
<evidence type="ECO:0000256" key="1">
    <source>
        <dbReference type="SAM" id="MobiDB-lite"/>
    </source>
</evidence>
<dbReference type="CTD" id="8238077"/>
<name>E0VCW4_PEDHC</name>